<evidence type="ECO:0000259" key="2">
    <source>
        <dbReference type="Pfam" id="PF13373"/>
    </source>
</evidence>
<reference evidence="3" key="2">
    <citation type="journal article" date="2007" name="Science">
        <title>Draft genome sequence of the sexually transmitted pathogen Trichomonas vaginalis.</title>
        <authorList>
            <person name="Carlton J.M."/>
            <person name="Hirt R.P."/>
            <person name="Silva J.C."/>
            <person name="Delcher A.L."/>
            <person name="Schatz M."/>
            <person name="Zhao Q."/>
            <person name="Wortman J.R."/>
            <person name="Bidwell S.L."/>
            <person name="Alsmark U.C.M."/>
            <person name="Besteiro S."/>
            <person name="Sicheritz-Ponten T."/>
            <person name="Noel C.J."/>
            <person name="Dacks J.B."/>
            <person name="Foster P.G."/>
            <person name="Simillion C."/>
            <person name="Van de Peer Y."/>
            <person name="Miranda-Saavedra D."/>
            <person name="Barton G.J."/>
            <person name="Westrop G.D."/>
            <person name="Mueller S."/>
            <person name="Dessi D."/>
            <person name="Fiori P.L."/>
            <person name="Ren Q."/>
            <person name="Paulsen I."/>
            <person name="Zhang H."/>
            <person name="Bastida-Corcuera F.D."/>
            <person name="Simoes-Barbosa A."/>
            <person name="Brown M.T."/>
            <person name="Hayes R.D."/>
            <person name="Mukherjee M."/>
            <person name="Okumura C.Y."/>
            <person name="Schneider R."/>
            <person name="Smith A.J."/>
            <person name="Vanacova S."/>
            <person name="Villalvazo M."/>
            <person name="Haas B.J."/>
            <person name="Pertea M."/>
            <person name="Feldblyum T.V."/>
            <person name="Utterback T.R."/>
            <person name="Shu C.L."/>
            <person name="Osoegawa K."/>
            <person name="de Jong P.J."/>
            <person name="Hrdy I."/>
            <person name="Horvathova L."/>
            <person name="Zubacova Z."/>
            <person name="Dolezal P."/>
            <person name="Malik S.B."/>
            <person name="Logsdon J.M. Jr."/>
            <person name="Henze K."/>
            <person name="Gupta A."/>
            <person name="Wang C.C."/>
            <person name="Dunne R.L."/>
            <person name="Upcroft J.A."/>
            <person name="Upcroft P."/>
            <person name="White O."/>
            <person name="Salzberg S.L."/>
            <person name="Tang P."/>
            <person name="Chiu C.-H."/>
            <person name="Lee Y.-S."/>
            <person name="Embley T.M."/>
            <person name="Coombs G.H."/>
            <person name="Mottram J.C."/>
            <person name="Tachezy J."/>
            <person name="Fraser-Liggett C.M."/>
            <person name="Johnson P.J."/>
        </authorList>
    </citation>
    <scope>NUCLEOTIDE SEQUENCE [LARGE SCALE GENOMIC DNA]</scope>
    <source>
        <strain evidence="3">G3</strain>
    </source>
</reference>
<sequence>MEESPECPLLTSQELHENDFPVNAVFPDGSRKSYNFTRSTTVGDLIKTIQSDSSVVIPKDKSICIIYRGRILKSVEKFSEIDSVPDYTVTILFRLNKSDIIVDKEDLESELRGFDRLTRMNYTPEQIQEIRLSFHTMRGGLNDTDDQKYEAEEEWLPVIFNSDNPLEAFQAADAERPVQVQNTPRHNEVQINTEISGTIVFLFALCFGLIFGPFSLLLLFVSFHDVFGIGGLVVGSAINIILYFAFGFSIF</sequence>
<dbReference type="InterPro" id="IPR045226">
    <property type="entry name" value="Dsc3"/>
</dbReference>
<organism evidence="3 4">
    <name type="scientific">Trichomonas vaginalis (strain ATCC PRA-98 / G3)</name>
    <dbReference type="NCBI Taxonomy" id="412133"/>
    <lineage>
        <taxon>Eukaryota</taxon>
        <taxon>Metamonada</taxon>
        <taxon>Parabasalia</taxon>
        <taxon>Trichomonadida</taxon>
        <taxon>Trichomonadidae</taxon>
        <taxon>Trichomonas</taxon>
    </lineage>
</organism>
<proteinExistence type="predicted"/>
<dbReference type="InterPro" id="IPR025390">
    <property type="entry name" value="Dsc3_C"/>
</dbReference>
<feature type="transmembrane region" description="Helical" evidence="1">
    <location>
        <begin position="199"/>
        <end position="220"/>
    </location>
</feature>
<reference evidence="3" key="1">
    <citation type="submission" date="2006-10" db="EMBL/GenBank/DDBJ databases">
        <authorList>
            <person name="Amadeo P."/>
            <person name="Zhao Q."/>
            <person name="Wortman J."/>
            <person name="Fraser-Liggett C."/>
            <person name="Carlton J."/>
        </authorList>
    </citation>
    <scope>NUCLEOTIDE SEQUENCE</scope>
    <source>
        <strain evidence="3">G3</strain>
    </source>
</reference>
<dbReference type="SMR" id="A2FSX1"/>
<dbReference type="RefSeq" id="XP_001304923.1">
    <property type="nucleotide sequence ID" value="XM_001304922.1"/>
</dbReference>
<evidence type="ECO:0000313" key="3">
    <source>
        <dbReference type="EMBL" id="EAX91993.1"/>
    </source>
</evidence>
<accession>A2FSX1</accession>
<evidence type="ECO:0000256" key="1">
    <source>
        <dbReference type="SAM" id="Phobius"/>
    </source>
</evidence>
<dbReference type="OrthoDB" id="2556122at2759"/>
<dbReference type="InterPro" id="IPR029071">
    <property type="entry name" value="Ubiquitin-like_domsf"/>
</dbReference>
<keyword evidence="1" id="KW-0472">Membrane</keyword>
<feature type="domain" description="DSC E3 ubiquitin ligase complex subunit 3 C-terminal" evidence="2">
    <location>
        <begin position="112"/>
        <end position="220"/>
    </location>
</feature>
<dbReference type="InParanoid" id="A2FSX1"/>
<dbReference type="PANTHER" id="PTHR28049">
    <property type="entry name" value="TRANSMEMBRANE PROTEIN YOR223W"/>
    <property type="match status" value="1"/>
</dbReference>
<gene>
    <name evidence="3" type="ORF">TVAG_001630</name>
</gene>
<dbReference type="KEGG" id="tva:4749698"/>
<dbReference type="AlphaFoldDB" id="A2FSX1"/>
<keyword evidence="1" id="KW-1133">Transmembrane helix</keyword>
<dbReference type="SUPFAM" id="SSF54236">
    <property type="entry name" value="Ubiquitin-like"/>
    <property type="match status" value="1"/>
</dbReference>
<dbReference type="VEuPathDB" id="TrichDB:TVAGG3_0315860"/>
<dbReference type="Pfam" id="PF13373">
    <property type="entry name" value="Dsc3_C"/>
    <property type="match status" value="1"/>
</dbReference>
<protein>
    <recommendedName>
        <fullName evidence="2">DSC E3 ubiquitin ligase complex subunit 3 C-terminal domain-containing protein</fullName>
    </recommendedName>
</protein>
<feature type="transmembrane region" description="Helical" evidence="1">
    <location>
        <begin position="226"/>
        <end position="246"/>
    </location>
</feature>
<dbReference type="Proteomes" id="UP000001542">
    <property type="component" value="Unassembled WGS sequence"/>
</dbReference>
<name>A2FSX1_TRIV3</name>
<keyword evidence="4" id="KW-1185">Reference proteome</keyword>
<dbReference type="GO" id="GO:0044695">
    <property type="term" value="C:Dsc E3 ubiquitin ligase complex"/>
    <property type="evidence" value="ECO:0007669"/>
    <property type="project" value="InterPro"/>
</dbReference>
<dbReference type="EMBL" id="DS113997">
    <property type="protein sequence ID" value="EAX91993.1"/>
    <property type="molecule type" value="Genomic_DNA"/>
</dbReference>
<dbReference type="VEuPathDB" id="TrichDB:TVAG_001630"/>
<evidence type="ECO:0000313" key="4">
    <source>
        <dbReference type="Proteomes" id="UP000001542"/>
    </source>
</evidence>
<keyword evidence="1" id="KW-0812">Transmembrane</keyword>
<dbReference type="PANTHER" id="PTHR28049:SF1">
    <property type="entry name" value="DSC E3 UBIQUITIN LIGASE COMPLEX SUBUNIT 3"/>
    <property type="match status" value="1"/>
</dbReference>